<feature type="repeat" description="ANK" evidence="3">
    <location>
        <begin position="917"/>
        <end position="950"/>
    </location>
</feature>
<keyword evidence="4" id="KW-0175">Coiled coil</keyword>
<dbReference type="Pfam" id="PF13424">
    <property type="entry name" value="TPR_12"/>
    <property type="match status" value="1"/>
</dbReference>
<dbReference type="RefSeq" id="XP_026674113.1">
    <property type="nucleotide sequence ID" value="XM_026818312.1"/>
</dbReference>
<organism evidence="5 6">
    <name type="scientific">Ceratina calcarata</name>
    <dbReference type="NCBI Taxonomy" id="156304"/>
    <lineage>
        <taxon>Eukaryota</taxon>
        <taxon>Metazoa</taxon>
        <taxon>Ecdysozoa</taxon>
        <taxon>Arthropoda</taxon>
        <taxon>Hexapoda</taxon>
        <taxon>Insecta</taxon>
        <taxon>Pterygota</taxon>
        <taxon>Neoptera</taxon>
        <taxon>Endopterygota</taxon>
        <taxon>Hymenoptera</taxon>
        <taxon>Apocrita</taxon>
        <taxon>Aculeata</taxon>
        <taxon>Apoidea</taxon>
        <taxon>Anthophila</taxon>
        <taxon>Apidae</taxon>
        <taxon>Ceratina</taxon>
        <taxon>Zadontomerus</taxon>
    </lineage>
</organism>
<feature type="repeat" description="ANK" evidence="3">
    <location>
        <begin position="1218"/>
        <end position="1250"/>
    </location>
</feature>
<dbReference type="Pfam" id="PF12796">
    <property type="entry name" value="Ank_2"/>
    <property type="match status" value="8"/>
</dbReference>
<feature type="repeat" description="ANK" evidence="3">
    <location>
        <begin position="1616"/>
        <end position="1648"/>
    </location>
</feature>
<feature type="repeat" description="ANK" evidence="3">
    <location>
        <begin position="1358"/>
        <end position="1390"/>
    </location>
</feature>
<feature type="repeat" description="ANK" evidence="3">
    <location>
        <begin position="1085"/>
        <end position="1117"/>
    </location>
</feature>
<proteinExistence type="predicted"/>
<evidence type="ECO:0000313" key="6">
    <source>
        <dbReference type="RefSeq" id="XP_026674113.1"/>
    </source>
</evidence>
<protein>
    <submittedName>
        <fullName evidence="6">Uncharacterized protein LOC113465041</fullName>
    </submittedName>
</protein>
<dbReference type="SMART" id="SM00248">
    <property type="entry name" value="ANK"/>
    <property type="match status" value="29"/>
</dbReference>
<keyword evidence="1" id="KW-0677">Repeat</keyword>
<dbReference type="PANTHER" id="PTHR24123">
    <property type="entry name" value="ANKYRIN REPEAT-CONTAINING"/>
    <property type="match status" value="1"/>
</dbReference>
<dbReference type="InterPro" id="IPR011990">
    <property type="entry name" value="TPR-like_helical_dom_sf"/>
</dbReference>
<feature type="repeat" description="ANK" evidence="3">
    <location>
        <begin position="951"/>
        <end position="983"/>
    </location>
</feature>
<dbReference type="PANTHER" id="PTHR24123:SF33">
    <property type="entry name" value="PROTEIN HOS4"/>
    <property type="match status" value="1"/>
</dbReference>
<dbReference type="Gene3D" id="1.25.40.20">
    <property type="entry name" value="Ankyrin repeat-containing domain"/>
    <property type="match status" value="7"/>
</dbReference>
<dbReference type="Gene3D" id="1.25.40.10">
    <property type="entry name" value="Tetratricopeptide repeat domain"/>
    <property type="match status" value="1"/>
</dbReference>
<feature type="repeat" description="ANK" evidence="3">
    <location>
        <begin position="984"/>
        <end position="1016"/>
    </location>
</feature>
<sequence length="1946" mass="221270">MDTTEKNNTECYEKYEQLTSYTNITKEKFEKEYKKLFDKETKRKRFYLLLLNELEKAMSDGDLNSLKKFDNFIGYINDIETTTTLKYFYDSGENPMENSNLIILACQYNKVEILKYILSNSGIRNRLSLDIGKSAIEFKDQDEERHNAFYYSIRSNNVELLDTLIKKWPGDYFATYPEQLDEVLSSAYEELKLKNVSLSDEIQIYIENKLINLRFFSDNVKKNKNKNKALNNNFDNVKKRIELVLQNINLLTTEYPNTKKVDDKFLFVIKFIAQNIHILKRQLKSTYNKIPWEEMEFCLVSFVSSHVKQQELNLFYRAVLNKSKILDYLKNFAEVLGNVKEPEMFTHLPKGERPEIVAKIIDNYPQFEELYNDYQQIRDICSLQKMKDYVQLGSLIDPAEKHARLIIIRILQVIGEHLKNSLESPKLSDFMNEVLLLSLSKNTRKVVINLRDLLSHAHSLKKRTEIEKNMTVKFLIGVQNDIKKIGDDINNILHKEKMKVIKTLCKRIENSECLDEIKEVAETFVNTGNEFDIIEEEFQTMECNELQILIKELNNSTIEKTENEQKLLDRVQYVINLLKNKWVNMKREYLTRFKMLRENIRSISETKSNNTTIIITKRFAKKLKNIIPTETCDLEEIVELLLSIMCSFSFRLVVDDFDKVCCIILKMYDIIKYEISNIKWIEDLRPKLTEKASVIPVYTEKEDWNIRKEKYDNDLQLKLAELKDVLTDNKLMGNSVQNLFFYKTSKKLQSVIEMLVLDIMSILGEEYLEKNLFFLDDNSPSLTGKCLRNHLAHDNTVNNILLSDPMLNIILNAKKLVSENIMESKKKIGKSMEDGYLKMRNKYNQSLITIVNQQEMFAALELGRFDDLKSCLRKGADIYARNTSLWTALHFAAKGPNLEIVKFLLRLDLNINVKNVDGQNPLHIAAANGRTNIVKYFVDERGFDVNDTDSYEKTPLHLAAQGNHKDTVKVLLKNGSELDMHDIDWYTPLHHAVRNKCIDIVKILMVQSAHFNINERTIGGFTVLHTAAEFGYLELVNLFLQNKANVSVRNEYNVTPLHIAAIYGHLEVVNALISAGAIVNARDIRGYTPLHNAIIQGHEAIEKVLLTYGADINACDKIYNYTPLHYAVIYGYEEIVLDLLKQKANINVTTIIGITPLHFAAYHGHLEVVNILIDHGANVHAKDKDEATVLYQAAVGGHKEIIDLLLKTEASLNVRTISGSTPLHAAVMKNQMEVVDFLIQNGAKINATDNNGRTPLHVAAASPRNKHIIELLMRNEAAVNVKDKNGVTPLHIAAYNGCIDNALLLIKNKANVNAVHIFITDDVNVRCFTPLDLAILTGHKEVVEILLTNGAIINDNNRYLSPFLTAVIYNKKEIVELLISKGANVRSVGSEALITAVVKGYRKIVEILLRNEVPVNKEFNGATLLHFAARKEIVNALISRGANVNAVGMLSLTPLHAAIRAGHDGVVETFIKNGAKINAESELGTPLHVAVANGHYNIVQILLNNKARIDVKDKDNRTALELAVEYGDLEVVKLLLLSKQVEMNTKYNGLTLLQIASQQPNLEMVKYLVDEGADINVESQFRQSSKPIHIAAREGHKDIVEYFLSKGLSVNELDIDNNTLLHYAVQNCRLKVVKYLIAKGADVNAKTNLDRTPLHLAVANKCKDIIEILLKNGAMFNAVDKMNKLPWNMTNDEHIVELLTVTGKLFKAVNRGDLNNVEKYIKAGAFVNAKDVKNVTALHYAAWKGYDRIVDILLENAANPNVIINGFTPLHYAAKFSHFKVVTLLLSKAAMYNAVSSTDKTPLDLATDEKIIHLLKLISNLFENVKSDNAGVIDDLNRINDVGTVRAVMNARNEGNRSLVVAAIHSNFTNVERLKEVSQGNISYQIGRGLNQLKQGNWKVAFNCLRNALEKRRIILGPDNPGTLDIQTHLATILTEQGKYQEALEM</sequence>
<feature type="repeat" description="ANK" evidence="3">
    <location>
        <begin position="1119"/>
        <end position="1151"/>
    </location>
</feature>
<evidence type="ECO:0000256" key="3">
    <source>
        <dbReference type="PROSITE-ProRule" id="PRU00023"/>
    </source>
</evidence>
<feature type="repeat" description="ANK" evidence="3">
    <location>
        <begin position="1052"/>
        <end position="1084"/>
    </location>
</feature>
<dbReference type="Proteomes" id="UP000694925">
    <property type="component" value="Unplaced"/>
</dbReference>
<feature type="repeat" description="ANK" evidence="3">
    <location>
        <begin position="1649"/>
        <end position="1681"/>
    </location>
</feature>
<feature type="repeat" description="ANK" evidence="3">
    <location>
        <begin position="884"/>
        <end position="916"/>
    </location>
</feature>
<feature type="repeat" description="ANK" evidence="3">
    <location>
        <begin position="1251"/>
        <end position="1284"/>
    </location>
</feature>
<evidence type="ECO:0000256" key="1">
    <source>
        <dbReference type="ARBA" id="ARBA00022737"/>
    </source>
</evidence>
<evidence type="ECO:0000256" key="4">
    <source>
        <dbReference type="SAM" id="Coils"/>
    </source>
</evidence>
<feature type="repeat" description="ANK" evidence="3">
    <location>
        <begin position="1515"/>
        <end position="1536"/>
    </location>
</feature>
<dbReference type="SUPFAM" id="SSF48452">
    <property type="entry name" value="TPR-like"/>
    <property type="match status" value="1"/>
</dbReference>
<feature type="repeat" description="ANK" evidence="3">
    <location>
        <begin position="1285"/>
        <end position="1317"/>
    </location>
</feature>
<dbReference type="GeneID" id="113465041"/>
<feature type="repeat" description="ANK" evidence="3">
    <location>
        <begin position="1152"/>
        <end position="1184"/>
    </location>
</feature>
<dbReference type="SUPFAM" id="SSF48403">
    <property type="entry name" value="Ankyrin repeat"/>
    <property type="match status" value="3"/>
</dbReference>
<dbReference type="Pfam" id="PF13637">
    <property type="entry name" value="Ank_4"/>
    <property type="match status" value="1"/>
</dbReference>
<feature type="repeat" description="ANK" evidence="3">
    <location>
        <begin position="1185"/>
        <end position="1217"/>
    </location>
</feature>
<accession>A0AAJ7S9S3</accession>
<feature type="repeat" description="ANK" evidence="3">
    <location>
        <begin position="1482"/>
        <end position="1514"/>
    </location>
</feature>
<keyword evidence="5" id="KW-1185">Reference proteome</keyword>
<dbReference type="InterPro" id="IPR002110">
    <property type="entry name" value="Ankyrin_rpt"/>
</dbReference>
<feature type="repeat" description="ANK" evidence="3">
    <location>
        <begin position="1019"/>
        <end position="1051"/>
    </location>
</feature>
<feature type="repeat" description="ANK" evidence="3">
    <location>
        <begin position="1765"/>
        <end position="1797"/>
    </location>
</feature>
<keyword evidence="2 3" id="KW-0040">ANK repeat</keyword>
<dbReference type="InterPro" id="IPR051165">
    <property type="entry name" value="Multifunctional_ANK_Repeat"/>
</dbReference>
<feature type="repeat" description="ANK" evidence="3">
    <location>
        <begin position="1733"/>
        <end position="1765"/>
    </location>
</feature>
<dbReference type="PRINTS" id="PR01415">
    <property type="entry name" value="ANKYRIN"/>
</dbReference>
<dbReference type="KEGG" id="ccal:113465041"/>
<dbReference type="InterPro" id="IPR036770">
    <property type="entry name" value="Ankyrin_rpt-contain_sf"/>
</dbReference>
<evidence type="ECO:0000256" key="2">
    <source>
        <dbReference type="ARBA" id="ARBA00023043"/>
    </source>
</evidence>
<feature type="repeat" description="ANK" evidence="3">
    <location>
        <begin position="1548"/>
        <end position="1580"/>
    </location>
</feature>
<name>A0AAJ7S9S3_9HYME</name>
<evidence type="ECO:0000313" key="5">
    <source>
        <dbReference type="Proteomes" id="UP000694925"/>
    </source>
</evidence>
<feature type="repeat" description="ANK" evidence="3">
    <location>
        <begin position="1450"/>
        <end position="1482"/>
    </location>
</feature>
<dbReference type="Pfam" id="PF00023">
    <property type="entry name" value="Ank"/>
    <property type="match status" value="3"/>
</dbReference>
<reference evidence="6" key="1">
    <citation type="submission" date="2025-08" db="UniProtKB">
        <authorList>
            <consortium name="RefSeq"/>
        </authorList>
    </citation>
    <scope>IDENTIFICATION</scope>
    <source>
        <tissue evidence="6">Whole body</tissue>
    </source>
</reference>
<dbReference type="PROSITE" id="PS50088">
    <property type="entry name" value="ANK_REPEAT"/>
    <property type="match status" value="24"/>
</dbReference>
<feature type="repeat" description="ANK" evidence="3">
    <location>
        <begin position="1326"/>
        <end position="1358"/>
    </location>
</feature>
<dbReference type="PROSITE" id="PS50297">
    <property type="entry name" value="ANK_REP_REGION"/>
    <property type="match status" value="22"/>
</dbReference>
<feature type="coiled-coil region" evidence="4">
    <location>
        <begin position="188"/>
        <end position="247"/>
    </location>
</feature>
<feature type="repeat" description="ANK" evidence="3">
    <location>
        <begin position="1583"/>
        <end position="1615"/>
    </location>
</feature>
<gene>
    <name evidence="6" type="primary">LOC113465041</name>
</gene>